<evidence type="ECO:0000259" key="3">
    <source>
        <dbReference type="Pfam" id="PF23639"/>
    </source>
</evidence>
<dbReference type="InterPro" id="IPR055570">
    <property type="entry name" value="DUF7146"/>
</dbReference>
<evidence type="ECO:0000256" key="1">
    <source>
        <dbReference type="SAM" id="MobiDB-lite"/>
    </source>
</evidence>
<accession>A0AAC8VUW1</accession>
<organism evidence="4 5">
    <name type="scientific">Azospirillum thiophilum</name>
    <dbReference type="NCBI Taxonomy" id="528244"/>
    <lineage>
        <taxon>Bacteria</taxon>
        <taxon>Pseudomonadati</taxon>
        <taxon>Pseudomonadota</taxon>
        <taxon>Alphaproteobacteria</taxon>
        <taxon>Rhodospirillales</taxon>
        <taxon>Azospirillaceae</taxon>
        <taxon>Azospirillum</taxon>
    </lineage>
</organism>
<dbReference type="AlphaFoldDB" id="A0AAC8VUW1"/>
<evidence type="ECO:0000313" key="5">
    <source>
        <dbReference type="Proteomes" id="UP000069935"/>
    </source>
</evidence>
<evidence type="ECO:0000259" key="2">
    <source>
        <dbReference type="Pfam" id="PF13362"/>
    </source>
</evidence>
<protein>
    <recommendedName>
        <fullName evidence="6">Toprim domain-containing protein</fullName>
    </recommendedName>
</protein>
<reference evidence="5" key="1">
    <citation type="submission" date="2015-08" db="EMBL/GenBank/DDBJ databases">
        <title>Complete Genome Sequence of Azospirillum thiophilum BV-S.</title>
        <authorList>
            <person name="Fomenkov A."/>
            <person name="Vincze T."/>
            <person name="Grabovich M."/>
            <person name="Dubinina G."/>
            <person name="Orlova M."/>
            <person name="Belousova E."/>
            <person name="Roberts R.J."/>
        </authorList>
    </citation>
    <scope>NUCLEOTIDE SEQUENCE [LARGE SCALE GENOMIC DNA]</scope>
    <source>
        <strain evidence="5">BV-S</strain>
    </source>
</reference>
<dbReference type="Pfam" id="PF23639">
    <property type="entry name" value="DUF7146"/>
    <property type="match status" value="1"/>
</dbReference>
<dbReference type="Pfam" id="PF13362">
    <property type="entry name" value="Toprim_3"/>
    <property type="match status" value="1"/>
</dbReference>
<feature type="domain" description="DUF7146" evidence="3">
    <location>
        <begin position="90"/>
        <end position="192"/>
    </location>
</feature>
<dbReference type="RefSeq" id="WP_045581710.1">
    <property type="nucleotide sequence ID" value="NZ_CP012401.1"/>
</dbReference>
<proteinExistence type="predicted"/>
<feature type="region of interest" description="Disordered" evidence="1">
    <location>
        <begin position="70"/>
        <end position="91"/>
    </location>
</feature>
<dbReference type="InterPro" id="IPR034154">
    <property type="entry name" value="TOPRIM_DnaG/twinkle"/>
</dbReference>
<keyword evidence="5" id="KW-1185">Reference proteome</keyword>
<reference evidence="4 5" key="2">
    <citation type="journal article" date="2016" name="Genome Announc.">
        <title>Complete Genome Sequence of a Strain of Azospirillum thiophilum Isolated from a Sulfide Spring.</title>
        <authorList>
            <person name="Fomenkov A."/>
            <person name="Vincze T."/>
            <person name="Grabovich M."/>
            <person name="Anton B.P."/>
            <person name="Dubinina G."/>
            <person name="Orlova M."/>
            <person name="Belousova E."/>
            <person name="Roberts R.J."/>
        </authorList>
    </citation>
    <scope>NUCLEOTIDE SEQUENCE [LARGE SCALE GENOMIC DNA]</scope>
    <source>
        <strain evidence="4 5">BV-S</strain>
    </source>
</reference>
<gene>
    <name evidence="4" type="ORF">AL072_02135</name>
</gene>
<dbReference type="EMBL" id="CP012401">
    <property type="protein sequence ID" value="ALG69919.1"/>
    <property type="molecule type" value="Genomic_DNA"/>
</dbReference>
<evidence type="ECO:0008006" key="6">
    <source>
        <dbReference type="Google" id="ProtNLM"/>
    </source>
</evidence>
<evidence type="ECO:0000313" key="4">
    <source>
        <dbReference type="EMBL" id="ALG69919.1"/>
    </source>
</evidence>
<dbReference type="Proteomes" id="UP000069935">
    <property type="component" value="Chromosome 1"/>
</dbReference>
<name>A0AAC8VUW1_9PROT</name>
<dbReference type="KEGG" id="ati:AL072_02135"/>
<sequence length="297" mass="31412">MDAAGIAKALGLARSGRTYSGRCPCCGYPSGFTVEEDNGRVLVKSHACGCSQADVIHALRAQRLWAGEPDKEWTPPVRHEPSTPTDPDAKRKAASEVWAQTVPAAGTIVERAYLPGRAITLPVPPTIRFLPNAKHAPSGQRFPCMVAAFALHPDNRVCAIHRTFLTPSGTDKAPVPSPKMTLGPLKGAAIRLAHAGSVLLVGEGIETVLSGMQETGLPGWAAFSAGNLVDLLLPPVVAEVVILVDHDSNGVGQRKAEAAARRFHAEGRRVRLALPPVPDTDFNDILRAGKAAEIPHA</sequence>
<feature type="domain" description="Toprim" evidence="2">
    <location>
        <begin position="199"/>
        <end position="288"/>
    </location>
</feature>
<dbReference type="InterPro" id="IPR006171">
    <property type="entry name" value="TOPRIM_dom"/>
</dbReference>
<dbReference type="CDD" id="cd01029">
    <property type="entry name" value="TOPRIM_primases"/>
    <property type="match status" value="1"/>
</dbReference>